<reference evidence="1 2" key="1">
    <citation type="submission" date="2015-09" db="EMBL/GenBank/DDBJ databases">
        <title>Sorangium comparison.</title>
        <authorList>
            <person name="Zaburannyi N."/>
            <person name="Bunk B."/>
            <person name="Overmann J."/>
            <person name="Mueller R."/>
        </authorList>
    </citation>
    <scope>NUCLEOTIDE SEQUENCE [LARGE SCALE GENOMIC DNA]</scope>
    <source>
        <strain evidence="1 2">So ceGT47</strain>
    </source>
</reference>
<dbReference type="AlphaFoldDB" id="A0A4P2Q4D1"/>
<gene>
    <name evidence="1" type="ORF">SOCEGT47_043030</name>
</gene>
<dbReference type="SUPFAM" id="SSF50985">
    <property type="entry name" value="RCC1/BLIP-II"/>
    <property type="match status" value="1"/>
</dbReference>
<organism evidence="1 2">
    <name type="scientific">Sorangium cellulosum</name>
    <name type="common">Polyangium cellulosum</name>
    <dbReference type="NCBI Taxonomy" id="56"/>
    <lineage>
        <taxon>Bacteria</taxon>
        <taxon>Pseudomonadati</taxon>
        <taxon>Myxococcota</taxon>
        <taxon>Polyangia</taxon>
        <taxon>Polyangiales</taxon>
        <taxon>Polyangiaceae</taxon>
        <taxon>Sorangium</taxon>
    </lineage>
</organism>
<dbReference type="InterPro" id="IPR009091">
    <property type="entry name" value="RCC1/BLIP-II"/>
</dbReference>
<evidence type="ECO:0000313" key="1">
    <source>
        <dbReference type="EMBL" id="AUX23773.1"/>
    </source>
</evidence>
<dbReference type="PROSITE" id="PS50012">
    <property type="entry name" value="RCC1_3"/>
    <property type="match status" value="1"/>
</dbReference>
<dbReference type="InterPro" id="IPR000408">
    <property type="entry name" value="Reg_chr_condens"/>
</dbReference>
<proteinExistence type="predicted"/>
<dbReference type="Gene3D" id="2.130.10.30">
    <property type="entry name" value="Regulator of chromosome condensation 1/beta-lactamase-inhibitor protein II"/>
    <property type="match status" value="1"/>
</dbReference>
<dbReference type="Proteomes" id="UP000295781">
    <property type="component" value="Chromosome"/>
</dbReference>
<sequence length="50" mass="4972">MRIAEGSPDCARLASGKGLCWGGNNDGALGDGTLEARSAPVEVPGIDDAT</sequence>
<dbReference type="EMBL" id="CP012670">
    <property type="protein sequence ID" value="AUX23773.1"/>
    <property type="molecule type" value="Genomic_DNA"/>
</dbReference>
<dbReference type="RefSeq" id="WP_165373302.1">
    <property type="nucleotide sequence ID" value="NZ_CP012670.1"/>
</dbReference>
<accession>A0A4P2Q4D1</accession>
<dbReference type="Pfam" id="PF00415">
    <property type="entry name" value="RCC1"/>
    <property type="match status" value="1"/>
</dbReference>
<protein>
    <submittedName>
        <fullName evidence="1">Uncharacterized protein</fullName>
    </submittedName>
</protein>
<name>A0A4P2Q4D1_SORCE</name>
<evidence type="ECO:0000313" key="2">
    <source>
        <dbReference type="Proteomes" id="UP000295781"/>
    </source>
</evidence>